<dbReference type="InterPro" id="IPR036084">
    <property type="entry name" value="Ser_inhib-like_sf"/>
</dbReference>
<evidence type="ECO:0000256" key="1">
    <source>
        <dbReference type="ARBA" id="ARBA00022900"/>
    </source>
</evidence>
<dbReference type="Gene3D" id="2.10.25.10">
    <property type="entry name" value="Laminin"/>
    <property type="match status" value="1"/>
</dbReference>
<dbReference type="WBParaSite" id="Pan_g14295.t1">
    <property type="protein sequence ID" value="Pan_g14295.t1"/>
    <property type="gene ID" value="Pan_g14295"/>
</dbReference>
<dbReference type="CDD" id="cd19941">
    <property type="entry name" value="TIL"/>
    <property type="match status" value="1"/>
</dbReference>
<dbReference type="Proteomes" id="UP000492821">
    <property type="component" value="Unassembled WGS sequence"/>
</dbReference>
<keyword evidence="4" id="KW-1185">Reference proteome</keyword>
<keyword evidence="1" id="KW-0646">Protease inhibitor</keyword>
<keyword evidence="1" id="KW-0722">Serine protease inhibitor</keyword>
<keyword evidence="2" id="KW-0732">Signal</keyword>
<evidence type="ECO:0000259" key="3">
    <source>
        <dbReference type="Pfam" id="PF01826"/>
    </source>
</evidence>
<reference evidence="4" key="1">
    <citation type="journal article" date="2013" name="Genetics">
        <title>The draft genome and transcriptome of Panagrellus redivivus are shaped by the harsh demands of a free-living lifestyle.</title>
        <authorList>
            <person name="Srinivasan J."/>
            <person name="Dillman A.R."/>
            <person name="Macchietto M.G."/>
            <person name="Heikkinen L."/>
            <person name="Lakso M."/>
            <person name="Fracchia K.M."/>
            <person name="Antoshechkin I."/>
            <person name="Mortazavi A."/>
            <person name="Wong G."/>
            <person name="Sternberg P.W."/>
        </authorList>
    </citation>
    <scope>NUCLEOTIDE SEQUENCE [LARGE SCALE GENOMIC DNA]</scope>
    <source>
        <strain evidence="4">MT8872</strain>
    </source>
</reference>
<feature type="signal peptide" evidence="2">
    <location>
        <begin position="1"/>
        <end position="19"/>
    </location>
</feature>
<dbReference type="SUPFAM" id="SSF57567">
    <property type="entry name" value="Serine protease inhibitors"/>
    <property type="match status" value="1"/>
</dbReference>
<dbReference type="AlphaFoldDB" id="A0A7E4UZA6"/>
<evidence type="ECO:0000313" key="5">
    <source>
        <dbReference type="WBParaSite" id="Pan_g14295.t1"/>
    </source>
</evidence>
<protein>
    <submittedName>
        <fullName evidence="5">TIL domain-containing protein</fullName>
    </submittedName>
</protein>
<reference evidence="5" key="2">
    <citation type="submission" date="2020-10" db="UniProtKB">
        <authorList>
            <consortium name="WormBaseParasite"/>
        </authorList>
    </citation>
    <scope>IDENTIFICATION</scope>
</reference>
<dbReference type="InterPro" id="IPR002919">
    <property type="entry name" value="TIL_dom"/>
</dbReference>
<proteinExistence type="predicted"/>
<evidence type="ECO:0000256" key="2">
    <source>
        <dbReference type="SAM" id="SignalP"/>
    </source>
</evidence>
<organism evidence="4 5">
    <name type="scientific">Panagrellus redivivus</name>
    <name type="common">Microworm</name>
    <dbReference type="NCBI Taxonomy" id="6233"/>
    <lineage>
        <taxon>Eukaryota</taxon>
        <taxon>Metazoa</taxon>
        <taxon>Ecdysozoa</taxon>
        <taxon>Nematoda</taxon>
        <taxon>Chromadorea</taxon>
        <taxon>Rhabditida</taxon>
        <taxon>Tylenchina</taxon>
        <taxon>Panagrolaimomorpha</taxon>
        <taxon>Panagrolaimoidea</taxon>
        <taxon>Panagrolaimidae</taxon>
        <taxon>Panagrellus</taxon>
    </lineage>
</organism>
<evidence type="ECO:0000313" key="4">
    <source>
        <dbReference type="Proteomes" id="UP000492821"/>
    </source>
</evidence>
<sequence>MSTLNTIFVILFMATTVSMLCPPHPPPICSKNEDMVFCSNDPTCESPSPQKGGYCGCIPVCICKPNLYRHNGECIPASECAIVVKDFDKRLSG</sequence>
<accession>A0A7E4UZA6</accession>
<feature type="domain" description="TIL" evidence="3">
    <location>
        <begin position="29"/>
        <end position="80"/>
    </location>
</feature>
<dbReference type="Pfam" id="PF01826">
    <property type="entry name" value="TIL"/>
    <property type="match status" value="1"/>
</dbReference>
<name>A0A7E4UZA6_PANRE</name>
<dbReference type="GO" id="GO:0004867">
    <property type="term" value="F:serine-type endopeptidase inhibitor activity"/>
    <property type="evidence" value="ECO:0007669"/>
    <property type="project" value="UniProtKB-KW"/>
</dbReference>
<feature type="chain" id="PRO_5028941635" evidence="2">
    <location>
        <begin position="20"/>
        <end position="93"/>
    </location>
</feature>